<dbReference type="GO" id="GO:0006412">
    <property type="term" value="P:translation"/>
    <property type="evidence" value="ECO:0007669"/>
    <property type="project" value="UniProtKB-UniRule"/>
</dbReference>
<keyword evidence="3 5" id="KW-0687">Ribonucleoprotein</keyword>
<proteinExistence type="inferred from homology"/>
<keyword evidence="5" id="KW-0699">rRNA-binding</keyword>
<evidence type="ECO:0000256" key="2">
    <source>
        <dbReference type="ARBA" id="ARBA00022980"/>
    </source>
</evidence>
<gene>
    <name evidence="5" type="primary">rplJ</name>
    <name evidence="6" type="ORF">ACD_49C00001G0002</name>
</gene>
<dbReference type="Pfam" id="PF00466">
    <property type="entry name" value="Ribosomal_L10"/>
    <property type="match status" value="1"/>
</dbReference>
<keyword evidence="5" id="KW-0694">RNA-binding</keyword>
<dbReference type="Gene3D" id="6.10.250.290">
    <property type="match status" value="1"/>
</dbReference>
<reference evidence="6" key="1">
    <citation type="journal article" date="2012" name="Science">
        <title>Fermentation, hydrogen, and sulfur metabolism in multiple uncultivated bacterial phyla.</title>
        <authorList>
            <person name="Wrighton K.C."/>
            <person name="Thomas B.C."/>
            <person name="Sharon I."/>
            <person name="Miller C.S."/>
            <person name="Castelle C.J."/>
            <person name="VerBerkmoes N.C."/>
            <person name="Wilkins M.J."/>
            <person name="Hettich R.L."/>
            <person name="Lipton M.S."/>
            <person name="Williams K.H."/>
            <person name="Long P.E."/>
            <person name="Banfield J.F."/>
        </authorList>
    </citation>
    <scope>NUCLEOTIDE SEQUENCE [LARGE SCALE GENOMIC DNA]</scope>
</reference>
<dbReference type="Gene3D" id="3.30.70.1730">
    <property type="match status" value="1"/>
</dbReference>
<dbReference type="AlphaFoldDB" id="K2AYN0"/>
<evidence type="ECO:0000256" key="3">
    <source>
        <dbReference type="ARBA" id="ARBA00023274"/>
    </source>
</evidence>
<dbReference type="CDD" id="cd05797">
    <property type="entry name" value="Ribosomal_L10"/>
    <property type="match status" value="1"/>
</dbReference>
<dbReference type="GO" id="GO:0005840">
    <property type="term" value="C:ribosome"/>
    <property type="evidence" value="ECO:0007669"/>
    <property type="project" value="UniProtKB-KW"/>
</dbReference>
<keyword evidence="2 5" id="KW-0689">Ribosomal protein</keyword>
<protein>
    <recommendedName>
        <fullName evidence="4 5">Large ribosomal subunit protein uL10</fullName>
    </recommendedName>
</protein>
<dbReference type="SUPFAM" id="SSF160369">
    <property type="entry name" value="Ribosomal protein L10-like"/>
    <property type="match status" value="1"/>
</dbReference>
<comment type="caution">
    <text evidence="6">The sequence shown here is derived from an EMBL/GenBank/DDBJ whole genome shotgun (WGS) entry which is preliminary data.</text>
</comment>
<dbReference type="InterPro" id="IPR043141">
    <property type="entry name" value="Ribosomal_uL10-like_sf"/>
</dbReference>
<comment type="function">
    <text evidence="5">Forms part of the ribosomal stalk, playing a central role in the interaction of the ribosome with GTP-bound translation factors.</text>
</comment>
<dbReference type="GO" id="GO:0070180">
    <property type="term" value="F:large ribosomal subunit rRNA binding"/>
    <property type="evidence" value="ECO:0007669"/>
    <property type="project" value="UniProtKB-UniRule"/>
</dbReference>
<comment type="similarity">
    <text evidence="1 5">Belongs to the universal ribosomal protein uL10 family.</text>
</comment>
<evidence type="ECO:0000256" key="4">
    <source>
        <dbReference type="ARBA" id="ARBA00035202"/>
    </source>
</evidence>
<dbReference type="InterPro" id="IPR001790">
    <property type="entry name" value="Ribosomal_uL10"/>
</dbReference>
<evidence type="ECO:0000256" key="1">
    <source>
        <dbReference type="ARBA" id="ARBA00008889"/>
    </source>
</evidence>
<dbReference type="InterPro" id="IPR047865">
    <property type="entry name" value="Ribosomal_uL10_bac_type"/>
</dbReference>
<accession>K2AYN0</accession>
<name>K2AYN0_9BACT</name>
<dbReference type="NCBIfam" id="NF000955">
    <property type="entry name" value="PRK00099.1-1"/>
    <property type="match status" value="1"/>
</dbReference>
<sequence length="243" mass="26740">MAVNKAKKSEILASLEQELKGASSVAFTSNTKLTVLDVTNMRKELRTVDASFTLAKKTLIKIAFKNVYGVELSPEVLTWQVAVLISKWDKIAGIAVVNKYVVEFKKEEKLKFVWGYFDGNLLNASETAKIANLPSREVLLSKLLGSMKSPISALARFFDGAKKDIESKGLTKVSELIWSVAKKEEIKKEEVKEEVVAPVETVAEVAPVVEEIKEDAPVEEVAEVAEEVVVEAPIEEATTEVEA</sequence>
<dbReference type="InterPro" id="IPR022973">
    <property type="entry name" value="Ribosomal_uL10_bac"/>
</dbReference>
<dbReference type="HAMAP" id="MF_00362">
    <property type="entry name" value="Ribosomal_uL10"/>
    <property type="match status" value="1"/>
</dbReference>
<dbReference type="PANTHER" id="PTHR11560">
    <property type="entry name" value="39S RIBOSOMAL PROTEIN L10, MITOCHONDRIAL"/>
    <property type="match status" value="1"/>
</dbReference>
<dbReference type="GO" id="GO:1990904">
    <property type="term" value="C:ribonucleoprotein complex"/>
    <property type="evidence" value="ECO:0007669"/>
    <property type="project" value="UniProtKB-KW"/>
</dbReference>
<evidence type="ECO:0000313" key="6">
    <source>
        <dbReference type="EMBL" id="EKD66867.1"/>
    </source>
</evidence>
<organism evidence="6">
    <name type="scientific">uncultured bacterium</name>
    <name type="common">gcode 4</name>
    <dbReference type="NCBI Taxonomy" id="1234023"/>
    <lineage>
        <taxon>Bacteria</taxon>
        <taxon>environmental samples</taxon>
    </lineage>
</organism>
<dbReference type="EMBL" id="AMFJ01021587">
    <property type="protein sequence ID" value="EKD66867.1"/>
    <property type="molecule type" value="Genomic_DNA"/>
</dbReference>
<evidence type="ECO:0000256" key="5">
    <source>
        <dbReference type="HAMAP-Rule" id="MF_00362"/>
    </source>
</evidence>
<comment type="subunit">
    <text evidence="5">Part of the ribosomal stalk of the 50S ribosomal subunit. The N-terminus interacts with L11 and the large rRNA to form the base of the stalk. The C-terminus forms an elongated spine to which L12 dimers bind in a sequential fashion forming a multimeric L10(L12)X complex.</text>
</comment>